<protein>
    <recommendedName>
        <fullName evidence="3">DDH domain-containing protein</fullName>
    </recommendedName>
</protein>
<dbReference type="PANTHER" id="PTHR47618">
    <property type="entry name" value="BIFUNCTIONAL OLIGORIBONUCLEASE AND PAP PHOSPHATASE NRNA"/>
    <property type="match status" value="1"/>
</dbReference>
<dbReference type="Gene3D" id="3.10.310.30">
    <property type="match status" value="1"/>
</dbReference>
<dbReference type="PANTHER" id="PTHR47618:SF1">
    <property type="entry name" value="BIFUNCTIONAL OLIGORIBONUCLEASE AND PAP PHOSPHATASE NRNA"/>
    <property type="match status" value="1"/>
</dbReference>
<gene>
    <name evidence="1" type="ORF">A3D53_00050</name>
</gene>
<comment type="caution">
    <text evidence="1">The sequence shown here is derived from an EMBL/GenBank/DDBJ whole genome shotgun (WGS) entry which is preliminary data.</text>
</comment>
<reference evidence="1 2" key="1">
    <citation type="journal article" date="2016" name="Nat. Commun.">
        <title>Thousands of microbial genomes shed light on interconnected biogeochemical processes in an aquifer system.</title>
        <authorList>
            <person name="Anantharaman K."/>
            <person name="Brown C.T."/>
            <person name="Hug L.A."/>
            <person name="Sharon I."/>
            <person name="Castelle C.J."/>
            <person name="Probst A.J."/>
            <person name="Thomas B.C."/>
            <person name="Singh A."/>
            <person name="Wilkins M.J."/>
            <person name="Karaoz U."/>
            <person name="Brodie E.L."/>
            <person name="Williams K.H."/>
            <person name="Hubbard S.S."/>
            <person name="Banfield J.F."/>
        </authorList>
    </citation>
    <scope>NUCLEOTIDE SEQUENCE [LARGE SCALE GENOMIC DNA]</scope>
</reference>
<dbReference type="Gene3D" id="3.90.1640.10">
    <property type="entry name" value="inorganic pyrophosphatase (n-terminal core)"/>
    <property type="match status" value="2"/>
</dbReference>
<sequence length="377" mass="41953">MALDDLQQVQKLFEESKYVLVVYNGKSNGDATASAIALKILLEKLKKQVDIVAAGYSVPKKFHFLPQTDTIKSDISQVQKFIIKLDVSQSPIETISYDVRDNQLSLYLTPKHGIISKNELRTAQSSFKYDLIITLHVSDLVSLGAAFNDNADLFYKTSILNIDHEPNNERFGQVNLIDLTSTSVSETVYKTIKKIHSGLIDAEMATALLAGMTVATKSFRNYNITPVTLQLASELITYGADREKIMENLYRTRSIAALKLWGQALSHLEHDAKHSIVWTALTRDDFTRSGSTEEDLQGIIDELIGNSPEAKTIVLIFEAADKKITALVATEKSGDALELTKKFSPQGNKKTASIQFDGLTLKEVEIKLLDELRRQLA</sequence>
<evidence type="ECO:0000313" key="2">
    <source>
        <dbReference type="Proteomes" id="UP000176413"/>
    </source>
</evidence>
<evidence type="ECO:0000313" key="1">
    <source>
        <dbReference type="EMBL" id="OGH69373.1"/>
    </source>
</evidence>
<dbReference type="InterPro" id="IPR038763">
    <property type="entry name" value="DHH_sf"/>
</dbReference>
<dbReference type="InterPro" id="IPR051319">
    <property type="entry name" value="Oligoribo/pAp-PDE_c-di-AMP_PDE"/>
</dbReference>
<organism evidence="1 2">
    <name type="scientific">Candidatus Magasanikbacteria bacterium RIFCSPHIGHO2_02_FULL_45_10</name>
    <dbReference type="NCBI Taxonomy" id="1798679"/>
    <lineage>
        <taxon>Bacteria</taxon>
        <taxon>Candidatus Magasanikiibacteriota</taxon>
    </lineage>
</organism>
<dbReference type="SUPFAM" id="SSF64182">
    <property type="entry name" value="DHH phosphoesterases"/>
    <property type="match status" value="1"/>
</dbReference>
<proteinExistence type="predicted"/>
<name>A0A1F6MCZ9_9BACT</name>
<accession>A0A1F6MCZ9</accession>
<dbReference type="EMBL" id="MFQA01000003">
    <property type="protein sequence ID" value="OGH69373.1"/>
    <property type="molecule type" value="Genomic_DNA"/>
</dbReference>
<evidence type="ECO:0008006" key="3">
    <source>
        <dbReference type="Google" id="ProtNLM"/>
    </source>
</evidence>
<dbReference type="AlphaFoldDB" id="A0A1F6MCZ9"/>
<dbReference type="Proteomes" id="UP000176413">
    <property type="component" value="Unassembled WGS sequence"/>
</dbReference>